<protein>
    <recommendedName>
        <fullName evidence="4">Outer membrane protein beta-barrel domain-containing protein</fullName>
    </recommendedName>
</protein>
<feature type="chain" id="PRO_5046817051" description="Outer membrane protein beta-barrel domain-containing protein" evidence="1">
    <location>
        <begin position="21"/>
        <end position="256"/>
    </location>
</feature>
<dbReference type="EMBL" id="JAENRR010000057">
    <property type="protein sequence ID" value="MBK3519200.1"/>
    <property type="molecule type" value="Genomic_DNA"/>
</dbReference>
<dbReference type="Proteomes" id="UP000605676">
    <property type="component" value="Unassembled WGS sequence"/>
</dbReference>
<dbReference type="RefSeq" id="WP_200466421.1">
    <property type="nucleotide sequence ID" value="NZ_JAENRR010000057.1"/>
</dbReference>
<evidence type="ECO:0008006" key="4">
    <source>
        <dbReference type="Google" id="ProtNLM"/>
    </source>
</evidence>
<proteinExistence type="predicted"/>
<comment type="caution">
    <text evidence="2">The sequence shown here is derived from an EMBL/GenBank/DDBJ whole genome shotgun (WGS) entry which is preliminary data.</text>
</comment>
<evidence type="ECO:0000313" key="3">
    <source>
        <dbReference type="Proteomes" id="UP000605676"/>
    </source>
</evidence>
<evidence type="ECO:0000313" key="2">
    <source>
        <dbReference type="EMBL" id="MBK3519200.1"/>
    </source>
</evidence>
<evidence type="ECO:0000256" key="1">
    <source>
        <dbReference type="SAM" id="SignalP"/>
    </source>
</evidence>
<keyword evidence="3" id="KW-1185">Reference proteome</keyword>
<sequence length="256" mass="29826">MKKGNLTILMLLTFSVFIYSQTESDTLKFEEWNTEGVTTDQWHYEAMNAYITINLINGMPIDNFSSNYSRHNLWGVSSDLVLSPISSFISWQPGVLYEYYHGGTDKADWYGFELISKSSFNKFNFINRFRFLVRKRTSPYFEVGVGRIWSKTKSEYTIVDEATFWEEFLFNEEDEYETHKVKKVNDSAVNFSIGVGCVFNNWINFQVKYTSSEPVTYVQKDNISVSAPAIYYRSTSSKIEMIVLSLGLSTELMYRH</sequence>
<gene>
    <name evidence="2" type="ORF">JIV24_17760</name>
</gene>
<accession>A0ABS1HNM5</accession>
<keyword evidence="1" id="KW-0732">Signal</keyword>
<reference evidence="2 3" key="1">
    <citation type="submission" date="2021-01" db="EMBL/GenBank/DDBJ databases">
        <title>Carboxyliciviraga sp.nov., isolated from coastal sediments.</title>
        <authorList>
            <person name="Lu D."/>
            <person name="Zhang T."/>
        </authorList>
    </citation>
    <scope>NUCLEOTIDE SEQUENCE [LARGE SCALE GENOMIC DNA]</scope>
    <source>
        <strain evidence="2 3">N1Y132</strain>
    </source>
</reference>
<name>A0ABS1HNM5_9BACT</name>
<organism evidence="2 3">
    <name type="scientific">Carboxylicivirga marina</name>
    <dbReference type="NCBI Taxonomy" id="2800988"/>
    <lineage>
        <taxon>Bacteria</taxon>
        <taxon>Pseudomonadati</taxon>
        <taxon>Bacteroidota</taxon>
        <taxon>Bacteroidia</taxon>
        <taxon>Marinilabiliales</taxon>
        <taxon>Marinilabiliaceae</taxon>
        <taxon>Carboxylicivirga</taxon>
    </lineage>
</organism>
<feature type="signal peptide" evidence="1">
    <location>
        <begin position="1"/>
        <end position="20"/>
    </location>
</feature>